<dbReference type="Proteomes" id="UP000010802">
    <property type="component" value="Chromosome"/>
</dbReference>
<dbReference type="Pfam" id="PF08905">
    <property type="entry name" value="DUF1850"/>
    <property type="match status" value="1"/>
</dbReference>
<keyword evidence="1" id="KW-0812">Transmembrane</keyword>
<evidence type="ECO:0000313" key="3">
    <source>
        <dbReference type="Proteomes" id="UP000010802"/>
    </source>
</evidence>
<keyword evidence="3" id="KW-1185">Reference proteome</keyword>
<feature type="transmembrane region" description="Helical" evidence="1">
    <location>
        <begin position="7"/>
        <end position="26"/>
    </location>
</feature>
<accession>F4LX08</accession>
<dbReference type="KEGG" id="tae:TepiRe1_0868"/>
<evidence type="ECO:0008006" key="4">
    <source>
        <dbReference type="Google" id="ProtNLM"/>
    </source>
</evidence>
<sequence>MKLRLEIFIFLIIFCMAIFFSNYRIVKEKTLILEDEQQKTVTVIAVPDRRFALNFIHSVQKTPVHEFFLISNDNKLILEKTTYHSLGVGLPFSDENGEFLNEEGEFVLNMHREFESIPIRVSPIPQHSITVGGKDYPLLDFVEPEGLLTIRAKDRLLIKNTLHKERENE</sequence>
<gene>
    <name evidence="2" type="ordered locus">TEPIRE1_0868</name>
</gene>
<evidence type="ECO:0000313" key="2">
    <source>
        <dbReference type="EMBL" id="CDI40503.1"/>
    </source>
</evidence>
<evidence type="ECO:0000256" key="1">
    <source>
        <dbReference type="SAM" id="Phobius"/>
    </source>
</evidence>
<dbReference type="AlphaFoldDB" id="F4LX08"/>
<proteinExistence type="predicted"/>
<dbReference type="EMBL" id="HF563609">
    <property type="protein sequence ID" value="CDI40503.1"/>
    <property type="molecule type" value="Genomic_DNA"/>
</dbReference>
<dbReference type="InterPro" id="IPR015001">
    <property type="entry name" value="DUF1850"/>
</dbReference>
<dbReference type="eggNOG" id="COG4729">
    <property type="taxonomic scope" value="Bacteria"/>
</dbReference>
<reference evidence="3" key="1">
    <citation type="journal article" date="2013" name="Genome Announc.">
        <title>First genome sequence of a syntrophic acetate-oxidizing bacterium, Tepidanaerobacter acetatoxydans strain Re1.</title>
        <authorList>
            <person name="Manzoor S."/>
            <person name="Bongcam-Rudloff E."/>
            <person name="Schnurer A."/>
            <person name="Muller B."/>
        </authorList>
    </citation>
    <scope>NUCLEOTIDE SEQUENCE [LARGE SCALE GENOMIC DNA]</scope>
    <source>
        <strain evidence="3">Re1</strain>
    </source>
</reference>
<keyword evidence="1" id="KW-1133">Transmembrane helix</keyword>
<dbReference type="HOGENOM" id="CLU_1546844_0_0_9"/>
<dbReference type="STRING" id="1209989.TepRe1_0803"/>
<keyword evidence="1" id="KW-0472">Membrane</keyword>
<dbReference type="KEGG" id="tep:TepRe1_0803"/>
<name>F4LX08_TEPAE</name>
<organism evidence="2 3">
    <name type="scientific">Tepidanaerobacter acetatoxydans (strain DSM 21804 / JCM 16047 / Re1)</name>
    <dbReference type="NCBI Taxonomy" id="1209989"/>
    <lineage>
        <taxon>Bacteria</taxon>
        <taxon>Bacillati</taxon>
        <taxon>Bacillota</taxon>
        <taxon>Clostridia</taxon>
        <taxon>Thermosediminibacterales</taxon>
        <taxon>Tepidanaerobacteraceae</taxon>
        <taxon>Tepidanaerobacter</taxon>
    </lineage>
</organism>
<protein>
    <recommendedName>
        <fullName evidence="4">DUF1850 domain-containing protein</fullName>
    </recommendedName>
</protein>